<dbReference type="AlphaFoldDB" id="A0A6C0AEB3"/>
<accession>A0A6C0AEB3</accession>
<keyword evidence="1" id="KW-0175">Coiled coil</keyword>
<evidence type="ECO:0000256" key="1">
    <source>
        <dbReference type="SAM" id="Coils"/>
    </source>
</evidence>
<organism evidence="2">
    <name type="scientific">viral metagenome</name>
    <dbReference type="NCBI Taxonomy" id="1070528"/>
    <lineage>
        <taxon>unclassified sequences</taxon>
        <taxon>metagenomes</taxon>
        <taxon>organismal metagenomes</taxon>
    </lineage>
</organism>
<dbReference type="EMBL" id="MN740593">
    <property type="protein sequence ID" value="QHS77783.1"/>
    <property type="molecule type" value="Genomic_DNA"/>
</dbReference>
<sequence>MSNIENIFRMSHPQDNAPHHIKEVIGKVMALLLWDTKGKLCHHESAVLSSPDFYKFLGFAIKNLRNPSRAVENFIILQIEKRERLFLEISECKSKIKELLEYIKNNKIKITDYQIKEHIFDNFNKCSSNETLLDCLDKCQLCITSLNALIEDYDDLEIKEELAVEKIEDDILKLEKDEQKLRTIRRTKNTISMPNPDYPFSKVPTPISKSMAKKIEIEENAEKMFTGRLSPIKNSFSSTNYISMDSFDDD</sequence>
<name>A0A6C0AEB3_9ZZZZ</name>
<proteinExistence type="predicted"/>
<reference evidence="2" key="1">
    <citation type="journal article" date="2020" name="Nature">
        <title>Giant virus diversity and host interactions through global metagenomics.</title>
        <authorList>
            <person name="Schulz F."/>
            <person name="Roux S."/>
            <person name="Paez-Espino D."/>
            <person name="Jungbluth S."/>
            <person name="Walsh D.A."/>
            <person name="Denef V.J."/>
            <person name="McMahon K.D."/>
            <person name="Konstantinidis K.T."/>
            <person name="Eloe-Fadrosh E.A."/>
            <person name="Kyrpides N.C."/>
            <person name="Woyke T."/>
        </authorList>
    </citation>
    <scope>NUCLEOTIDE SEQUENCE</scope>
    <source>
        <strain evidence="2">GVMAG-S-1021933-23</strain>
    </source>
</reference>
<feature type="coiled-coil region" evidence="1">
    <location>
        <begin position="146"/>
        <end position="184"/>
    </location>
</feature>
<evidence type="ECO:0000313" key="2">
    <source>
        <dbReference type="EMBL" id="QHS77783.1"/>
    </source>
</evidence>
<protein>
    <submittedName>
        <fullName evidence="2">Uncharacterized protein</fullName>
    </submittedName>
</protein>